<protein>
    <submittedName>
        <fullName evidence="1">DNA repair protein</fullName>
    </submittedName>
</protein>
<dbReference type="EMBL" id="WBSL01000002">
    <property type="protein sequence ID" value="MPY66391.1"/>
    <property type="molecule type" value="Genomic_DNA"/>
</dbReference>
<organism evidence="1 2">
    <name type="scientific">Deinococcus terrestris</name>
    <dbReference type="NCBI Taxonomy" id="2651870"/>
    <lineage>
        <taxon>Bacteria</taxon>
        <taxon>Thermotogati</taxon>
        <taxon>Deinococcota</taxon>
        <taxon>Deinococci</taxon>
        <taxon>Deinococcales</taxon>
        <taxon>Deinococcaceae</taxon>
        <taxon>Deinococcus</taxon>
    </lineage>
</organism>
<reference evidence="1 2" key="1">
    <citation type="submission" date="2019-10" db="EMBL/GenBank/DDBJ databases">
        <title>Deinococcus sp. isolated from soil.</title>
        <authorList>
            <person name="Li Y."/>
            <person name="Wang J."/>
        </authorList>
    </citation>
    <scope>NUCLEOTIDE SEQUENCE [LARGE SCALE GENOMIC DNA]</scope>
    <source>
        <strain evidence="1 2">SDU3-2</strain>
    </source>
</reference>
<sequence>MTRAAKKKDAAEQSAAPKGTDVLTQFADLVATAGVASEAPALHAGGAGEDRLNELLSAELQLAHDRWGLGLLHLRHAAELRRTEAGLEIALLVDGAERARVGEGPQTVAATYAVMTAPGADGLSEWGVLPDGHRVTLRPGLGQLKVLVEDARDFETHWAQERGGLWTRTWRQGETLAVEVHRPASPTTALADAAWDVIASIKDRNFQRELMERSNSVGMLGALLGARHRGAGEALALLPEAHFAVSSAVLRVQGTEARSLDRWKALLREGAEQLDDLQRAGTKRLATVLSGGLR</sequence>
<proteinExistence type="predicted"/>
<keyword evidence="2" id="KW-1185">Reference proteome</keyword>
<evidence type="ECO:0000313" key="2">
    <source>
        <dbReference type="Proteomes" id="UP000484842"/>
    </source>
</evidence>
<name>A0A7X1NV69_9DEIO</name>
<dbReference type="RefSeq" id="WP_152870426.1">
    <property type="nucleotide sequence ID" value="NZ_WBSL01000002.1"/>
</dbReference>
<dbReference type="Proteomes" id="UP000484842">
    <property type="component" value="Unassembled WGS sequence"/>
</dbReference>
<dbReference type="AlphaFoldDB" id="A0A7X1NV69"/>
<accession>A0A7X1NV69</accession>
<comment type="caution">
    <text evidence="1">The sequence shown here is derived from an EMBL/GenBank/DDBJ whole genome shotgun (WGS) entry which is preliminary data.</text>
</comment>
<evidence type="ECO:0000313" key="1">
    <source>
        <dbReference type="EMBL" id="MPY66391.1"/>
    </source>
</evidence>
<gene>
    <name evidence="1" type="ORF">F8S09_06710</name>
</gene>